<evidence type="ECO:0000256" key="1">
    <source>
        <dbReference type="SAM" id="MobiDB-lite"/>
    </source>
</evidence>
<evidence type="ECO:0000313" key="2">
    <source>
        <dbReference type="EnsemblMetazoa" id="GPAI044069-PA"/>
    </source>
</evidence>
<dbReference type="VEuPathDB" id="VectorBase:GPAI044069"/>
<keyword evidence="3" id="KW-1185">Reference proteome</keyword>
<feature type="compositionally biased region" description="Polar residues" evidence="1">
    <location>
        <begin position="149"/>
        <end position="177"/>
    </location>
</feature>
<reference evidence="2" key="2">
    <citation type="submission" date="2020-05" db="UniProtKB">
        <authorList>
            <consortium name="EnsemblMetazoa"/>
        </authorList>
    </citation>
    <scope>IDENTIFICATION</scope>
    <source>
        <strain evidence="2">IAEA</strain>
    </source>
</reference>
<dbReference type="EnsemblMetazoa" id="GPAI044069-RA">
    <property type="protein sequence ID" value="GPAI044069-PA"/>
    <property type="gene ID" value="GPAI044069"/>
</dbReference>
<organism evidence="2 3">
    <name type="scientific">Glossina pallidipes</name>
    <name type="common">Tsetse fly</name>
    <dbReference type="NCBI Taxonomy" id="7398"/>
    <lineage>
        <taxon>Eukaryota</taxon>
        <taxon>Metazoa</taxon>
        <taxon>Ecdysozoa</taxon>
        <taxon>Arthropoda</taxon>
        <taxon>Hexapoda</taxon>
        <taxon>Insecta</taxon>
        <taxon>Pterygota</taxon>
        <taxon>Neoptera</taxon>
        <taxon>Endopterygota</taxon>
        <taxon>Diptera</taxon>
        <taxon>Brachycera</taxon>
        <taxon>Muscomorpha</taxon>
        <taxon>Hippoboscoidea</taxon>
        <taxon>Glossinidae</taxon>
        <taxon>Glossina</taxon>
    </lineage>
</organism>
<accession>A0A1B0AFI7</accession>
<dbReference type="GO" id="GO:0000380">
    <property type="term" value="P:alternative mRNA splicing, via spliceosome"/>
    <property type="evidence" value="ECO:0007669"/>
    <property type="project" value="TreeGrafter"/>
</dbReference>
<dbReference type="PANTHER" id="PTHR12381">
    <property type="entry name" value="HETEROGENEOUS NUCLEAR RIBONUCLEOPROTEIN U FAMILY MEMBER"/>
    <property type="match status" value="1"/>
</dbReference>
<reference evidence="3" key="1">
    <citation type="submission" date="2014-03" db="EMBL/GenBank/DDBJ databases">
        <authorList>
            <person name="Aksoy S."/>
            <person name="Warren W."/>
            <person name="Wilson R.K."/>
        </authorList>
    </citation>
    <scope>NUCLEOTIDE SEQUENCE [LARGE SCALE GENOMIC DNA]</scope>
    <source>
        <strain evidence="3">IAEA</strain>
    </source>
</reference>
<feature type="region of interest" description="Disordered" evidence="1">
    <location>
        <begin position="1"/>
        <end position="35"/>
    </location>
</feature>
<feature type="region of interest" description="Disordered" evidence="1">
    <location>
        <begin position="103"/>
        <end position="180"/>
    </location>
</feature>
<proteinExistence type="predicted"/>
<dbReference type="STRING" id="7398.A0A1B0AFI7"/>
<evidence type="ECO:0000313" key="3">
    <source>
        <dbReference type="Proteomes" id="UP000092445"/>
    </source>
</evidence>
<name>A0A1B0AFI7_GLOPL</name>
<sequence>MSMIWRSRSPKHCSGGSLNSPLKTVEDTNSPEDEPTIEDSQFGLSWISSDLHLRIDPVTFTSARPINHDLYALVWSSVRANYGVRKGKVRIAEEAYVGSVEEIPNETEQIEPEKRKEKAEELNEDKKDKGEIAPDDERTSESGVGCDSYQKSKNNFPTSNNKWHTYDNQQSPSNAGDWQQYSQQQQYWGYMTDYGQQQQWQNMDANQQQQWISWWQVSFVV</sequence>
<dbReference type="Proteomes" id="UP000092445">
    <property type="component" value="Unassembled WGS sequence"/>
</dbReference>
<dbReference type="AlphaFoldDB" id="A0A1B0AFI7"/>
<dbReference type="PANTHER" id="PTHR12381:SF56">
    <property type="entry name" value="B30.2_SPRY DOMAIN-CONTAINING PROTEIN-RELATED"/>
    <property type="match status" value="1"/>
</dbReference>
<dbReference type="GO" id="GO:0003723">
    <property type="term" value="F:RNA binding"/>
    <property type="evidence" value="ECO:0007669"/>
    <property type="project" value="TreeGrafter"/>
</dbReference>
<dbReference type="GO" id="GO:0005634">
    <property type="term" value="C:nucleus"/>
    <property type="evidence" value="ECO:0007669"/>
    <property type="project" value="TreeGrafter"/>
</dbReference>
<feature type="compositionally biased region" description="Basic and acidic residues" evidence="1">
    <location>
        <begin position="111"/>
        <end position="140"/>
    </location>
</feature>
<protein>
    <submittedName>
        <fullName evidence="2">Uncharacterized protein</fullName>
    </submittedName>
</protein>